<accession>A0A0A9D8Y7</accession>
<organism evidence="1">
    <name type="scientific">Arundo donax</name>
    <name type="common">Giant reed</name>
    <name type="synonym">Donax arundinaceus</name>
    <dbReference type="NCBI Taxonomy" id="35708"/>
    <lineage>
        <taxon>Eukaryota</taxon>
        <taxon>Viridiplantae</taxon>
        <taxon>Streptophyta</taxon>
        <taxon>Embryophyta</taxon>
        <taxon>Tracheophyta</taxon>
        <taxon>Spermatophyta</taxon>
        <taxon>Magnoliopsida</taxon>
        <taxon>Liliopsida</taxon>
        <taxon>Poales</taxon>
        <taxon>Poaceae</taxon>
        <taxon>PACMAD clade</taxon>
        <taxon>Arundinoideae</taxon>
        <taxon>Arundineae</taxon>
        <taxon>Arundo</taxon>
    </lineage>
</organism>
<name>A0A0A9D8Y7_ARUDO</name>
<protein>
    <submittedName>
        <fullName evidence="1">Uncharacterized protein</fullName>
    </submittedName>
</protein>
<proteinExistence type="predicted"/>
<dbReference type="EMBL" id="GBRH01217678">
    <property type="protein sequence ID" value="JAD80217.1"/>
    <property type="molecule type" value="Transcribed_RNA"/>
</dbReference>
<reference evidence="1" key="1">
    <citation type="submission" date="2014-09" db="EMBL/GenBank/DDBJ databases">
        <authorList>
            <person name="Magalhaes I.L.F."/>
            <person name="Oliveira U."/>
            <person name="Santos F.R."/>
            <person name="Vidigal T.H.D.A."/>
            <person name="Brescovit A.D."/>
            <person name="Santos A.J."/>
        </authorList>
    </citation>
    <scope>NUCLEOTIDE SEQUENCE</scope>
    <source>
        <tissue evidence="1">Shoot tissue taken approximately 20 cm above the soil surface</tissue>
    </source>
</reference>
<evidence type="ECO:0000313" key="1">
    <source>
        <dbReference type="EMBL" id="JAD80217.1"/>
    </source>
</evidence>
<reference evidence="1" key="2">
    <citation type="journal article" date="2015" name="Data Brief">
        <title>Shoot transcriptome of the giant reed, Arundo donax.</title>
        <authorList>
            <person name="Barrero R.A."/>
            <person name="Guerrero F.D."/>
            <person name="Moolhuijzen P."/>
            <person name="Goolsby J.A."/>
            <person name="Tidwell J."/>
            <person name="Bellgard S.E."/>
            <person name="Bellgard M.I."/>
        </authorList>
    </citation>
    <scope>NUCLEOTIDE SEQUENCE</scope>
    <source>
        <tissue evidence="1">Shoot tissue taken approximately 20 cm above the soil surface</tissue>
    </source>
</reference>
<sequence length="61" mass="6974">MYTDEYQTNKRDCLFTGKKKGATRTPLKTASMYIPRSLQLCKKGRRPTLSCTCRVRCGSHS</sequence>
<dbReference type="AlphaFoldDB" id="A0A0A9D8Y7"/>